<dbReference type="InterPro" id="IPR019734">
    <property type="entry name" value="TPR_rpt"/>
</dbReference>
<name>U7DDX5_9BACT</name>
<reference evidence="5 6" key="1">
    <citation type="journal article" date="2013" name="Environ. Microbiol.">
        <title>Genome analysis of Chitinivibrio alkaliphilus gen. nov., sp. nov., a novel extremely haloalkaliphilic anaerobic chitinolytic bacterium from the candidate phylum Termite Group 3.</title>
        <authorList>
            <person name="Sorokin D.Y."/>
            <person name="Gumerov V.M."/>
            <person name="Rakitin A.L."/>
            <person name="Beletsky A.V."/>
            <person name="Damste J.S."/>
            <person name="Muyzer G."/>
            <person name="Mardanov A.V."/>
            <person name="Ravin N.V."/>
        </authorList>
    </citation>
    <scope>NUCLEOTIDE SEQUENCE [LARGE SCALE GENOMIC DNA]</scope>
    <source>
        <strain evidence="5 6">ACht1</strain>
    </source>
</reference>
<dbReference type="Gene3D" id="1.25.40.10">
    <property type="entry name" value="Tetratricopeptide repeat domain"/>
    <property type="match status" value="1"/>
</dbReference>
<dbReference type="InterPro" id="IPR039565">
    <property type="entry name" value="BamD-like"/>
</dbReference>
<organism evidence="5 6">
    <name type="scientific">Chitinivibrio alkaliphilus ACht1</name>
    <dbReference type="NCBI Taxonomy" id="1313304"/>
    <lineage>
        <taxon>Bacteria</taxon>
        <taxon>Pseudomonadati</taxon>
        <taxon>Fibrobacterota</taxon>
        <taxon>Chitinivibrionia</taxon>
        <taxon>Chitinivibrionales</taxon>
        <taxon>Chitinivibrionaceae</taxon>
        <taxon>Chitinivibrio</taxon>
    </lineage>
</organism>
<feature type="coiled-coil region" evidence="3">
    <location>
        <begin position="57"/>
        <end position="84"/>
    </location>
</feature>
<dbReference type="STRING" id="1313304.CALK_0272"/>
<comment type="caution">
    <text evidence="5">The sequence shown here is derived from an EMBL/GenBank/DDBJ whole genome shotgun (WGS) entry which is preliminary data.</text>
</comment>
<dbReference type="eggNOG" id="COG1729">
    <property type="taxonomic scope" value="Bacteria"/>
</dbReference>
<accession>U7DDX5</accession>
<keyword evidence="1" id="KW-0732">Signal</keyword>
<evidence type="ECO:0000313" key="5">
    <source>
        <dbReference type="EMBL" id="ERP39106.1"/>
    </source>
</evidence>
<dbReference type="PROSITE" id="PS50005">
    <property type="entry name" value="TPR"/>
    <property type="match status" value="1"/>
</dbReference>
<dbReference type="AlphaFoldDB" id="U7DDX5"/>
<evidence type="ECO:0000256" key="1">
    <source>
        <dbReference type="ARBA" id="ARBA00022729"/>
    </source>
</evidence>
<gene>
    <name evidence="5" type="ORF">CALK_0272</name>
</gene>
<feature type="domain" description="Outer membrane lipoprotein BamD-like" evidence="4">
    <location>
        <begin position="116"/>
        <end position="208"/>
    </location>
</feature>
<dbReference type="PROSITE" id="PS51257">
    <property type="entry name" value="PROKAR_LIPOPROTEIN"/>
    <property type="match status" value="1"/>
</dbReference>
<proteinExistence type="predicted"/>
<keyword evidence="3" id="KW-0175">Coiled coil</keyword>
<sequence length="235" mass="27618">MRLMGTFLILVFLTGCANITVLRTQEIERITAQERDSVVHVYEERMDSLERQNRRDQVALNDVLRRLEAKIDRMANNLNESNMKMSAIAEQTGVITKHWEERARRDSLEAAIAENERRALIRQGVEAFRSGDFDLALEDFELYRETYPESDDAVRAYYKSAESLFHLEEYEAAEELLKEFFNEHRESEYAPRALFRLGQTYEKRGEEQRSSFVFDQLRDLFPESDAAQRLNEDGE</sequence>
<feature type="repeat" description="TPR" evidence="2">
    <location>
        <begin position="191"/>
        <end position="224"/>
    </location>
</feature>
<keyword evidence="2" id="KW-0802">TPR repeat</keyword>
<dbReference type="SMART" id="SM00028">
    <property type="entry name" value="TPR"/>
    <property type="match status" value="3"/>
</dbReference>
<keyword evidence="6" id="KW-1185">Reference proteome</keyword>
<dbReference type="EMBL" id="ASJR01000002">
    <property type="protein sequence ID" value="ERP39106.1"/>
    <property type="molecule type" value="Genomic_DNA"/>
</dbReference>
<evidence type="ECO:0000256" key="3">
    <source>
        <dbReference type="SAM" id="Coils"/>
    </source>
</evidence>
<dbReference type="SUPFAM" id="SSF48452">
    <property type="entry name" value="TPR-like"/>
    <property type="match status" value="1"/>
</dbReference>
<protein>
    <submittedName>
        <fullName evidence="5">Tol-pal system protein YbgF</fullName>
    </submittedName>
</protein>
<evidence type="ECO:0000256" key="2">
    <source>
        <dbReference type="PROSITE-ProRule" id="PRU00339"/>
    </source>
</evidence>
<evidence type="ECO:0000259" key="4">
    <source>
        <dbReference type="Pfam" id="PF13525"/>
    </source>
</evidence>
<evidence type="ECO:0000313" key="6">
    <source>
        <dbReference type="Proteomes" id="UP000017148"/>
    </source>
</evidence>
<dbReference type="Pfam" id="PF13525">
    <property type="entry name" value="YfiO"/>
    <property type="match status" value="1"/>
</dbReference>
<dbReference type="InterPro" id="IPR011990">
    <property type="entry name" value="TPR-like_helical_dom_sf"/>
</dbReference>
<dbReference type="Proteomes" id="UP000017148">
    <property type="component" value="Unassembled WGS sequence"/>
</dbReference>